<keyword evidence="1" id="KW-1133">Transmembrane helix</keyword>
<feature type="transmembrane region" description="Helical" evidence="1">
    <location>
        <begin position="99"/>
        <end position="117"/>
    </location>
</feature>
<feature type="transmembrane region" description="Helical" evidence="1">
    <location>
        <begin position="7"/>
        <end position="29"/>
    </location>
</feature>
<reference evidence="2 3" key="1">
    <citation type="submission" date="2022-04" db="EMBL/GenBank/DDBJ databases">
        <title>Halobacillus sp. isolated from saltern.</title>
        <authorList>
            <person name="Won M."/>
            <person name="Lee C.-M."/>
            <person name="Woen H.-Y."/>
            <person name="Kwon S.-W."/>
        </authorList>
    </citation>
    <scope>NUCLEOTIDE SEQUENCE [LARGE SCALE GENOMIC DNA]</scope>
    <source>
        <strain evidence="2 3">SSTM10-2</strain>
    </source>
</reference>
<keyword evidence="1" id="KW-0472">Membrane</keyword>
<dbReference type="PANTHER" id="PTHR35813">
    <property type="entry name" value="INNER MEMBRANE PROTEIN YBAN"/>
    <property type="match status" value="1"/>
</dbReference>
<proteinExistence type="predicted"/>
<dbReference type="PANTHER" id="PTHR35813:SF1">
    <property type="entry name" value="INNER MEMBRANE PROTEIN YBAN"/>
    <property type="match status" value="1"/>
</dbReference>
<sequence>MKLLIKTILIIIGTLSLVLGIIGIVLPLIPTTPFLLLAATCFVRSSSRLYNWLITNKWFGGYIINFREGKGIPLKAKVIGVTMLWTSIIYSAFFIVPLVIVRILMLLVACYFTWYILSQKTLGN</sequence>
<evidence type="ECO:0000256" key="1">
    <source>
        <dbReference type="SAM" id="Phobius"/>
    </source>
</evidence>
<evidence type="ECO:0000313" key="3">
    <source>
        <dbReference type="Proteomes" id="UP000831880"/>
    </source>
</evidence>
<gene>
    <name evidence="2" type="ORF">MUO14_11360</name>
</gene>
<evidence type="ECO:0000313" key="2">
    <source>
        <dbReference type="EMBL" id="UOQ95461.1"/>
    </source>
</evidence>
<dbReference type="Proteomes" id="UP000831880">
    <property type="component" value="Chromosome"/>
</dbReference>
<keyword evidence="3" id="KW-1185">Reference proteome</keyword>
<protein>
    <submittedName>
        <fullName evidence="2">YbaN family protein</fullName>
    </submittedName>
</protein>
<name>A0ABY4H576_9BACI</name>
<dbReference type="RefSeq" id="WP_244755314.1">
    <property type="nucleotide sequence ID" value="NZ_CP095074.1"/>
</dbReference>
<dbReference type="InterPro" id="IPR007401">
    <property type="entry name" value="DUF454"/>
</dbReference>
<dbReference type="PIRSF" id="PIRSF016789">
    <property type="entry name" value="DUF454"/>
    <property type="match status" value="1"/>
</dbReference>
<keyword evidence="1" id="KW-0812">Transmembrane</keyword>
<dbReference type="Pfam" id="PF04304">
    <property type="entry name" value="DUF454"/>
    <property type="match status" value="1"/>
</dbReference>
<feature type="transmembrane region" description="Helical" evidence="1">
    <location>
        <begin position="74"/>
        <end position="93"/>
    </location>
</feature>
<organism evidence="2 3">
    <name type="scientific">Halobacillus shinanisalinarum</name>
    <dbReference type="NCBI Taxonomy" id="2932258"/>
    <lineage>
        <taxon>Bacteria</taxon>
        <taxon>Bacillati</taxon>
        <taxon>Bacillota</taxon>
        <taxon>Bacilli</taxon>
        <taxon>Bacillales</taxon>
        <taxon>Bacillaceae</taxon>
        <taxon>Halobacillus</taxon>
    </lineage>
</organism>
<accession>A0ABY4H576</accession>
<dbReference type="EMBL" id="CP095074">
    <property type="protein sequence ID" value="UOQ95461.1"/>
    <property type="molecule type" value="Genomic_DNA"/>
</dbReference>